<dbReference type="SUPFAM" id="SSF48065">
    <property type="entry name" value="DBL homology domain (DH-domain)"/>
    <property type="match status" value="1"/>
</dbReference>
<dbReference type="PANTHER" id="PTHR46006:SF6">
    <property type="entry name" value="INTERSECTIN-2 ISOFORM X1"/>
    <property type="match status" value="1"/>
</dbReference>
<dbReference type="InterPro" id="IPR051480">
    <property type="entry name" value="Endocytic_GEF_Adapter"/>
</dbReference>
<dbReference type="Gene3D" id="1.20.900.10">
    <property type="entry name" value="Dbl homology (DH) domain"/>
    <property type="match status" value="1"/>
</dbReference>
<sequence length="890" mass="94167">MALLPTGRAAKRDSHGTVGRPSGEVRVVDSTPLAAAPAAAAAAATTTSSPAKARMLWQEGFTPHEMANSSMNAKEVRRQEVIFEIIHTEADYVRDLRLIVDVLMGPMRSLRVVPADQVELIFGNVGEILALHEGINAAFMERQRQQYPVVWDISDVLLPFVPGLRVYARYICNQDRALALVDALKAESNNFAVFCRERQARPECRGLPMEAFLALPFQRLLKYPLLLRTLLDSTEGWSQQYANGAAVAEQVDAWIAKIQDARTKLDSFACIDALSRAIAGVDWAPLLAAEHRLAHAGPVRTVPSTPAPHARSASGAAAASPPGKPATMWLFDTFAVIAAPPDGTTSTSTSSTAAATTSSSSSMAPSTRGSMPAPGVRYTAVLRPSRIVEVLELAQCRGAPSVLMRAVPADAPSHTVSIVVGFASRAEYTLWRAKLDEHVRHTLEEDPGLSADILADAIARARIVDSEPTQCAGVVRSQLDSCLPSANASVCDIPTISVRDVYVQFPEPRRRGKLRRGWDMLRSKTEDITGHGIKHQLRKYGGGGGGGGGKRRATEPAPPPPPPPPPPSSSSSLPAALAPRRLPRAAPHKTRTRTKDSPHKTKGSPLAGPKPSVEIISTPIVPQSPSFVHIPRAWGPSTVNGGRESLFMAPGRAAAAPQRSSLQAAAPGTYHARQRESMMSMLSAEVMSPVSVDHNQLLSSLEFGSATMACGAGLAPQSTSARTSFTATPAAASAALAEAGGAGGESDSEFSGSEASCGGPSSGYAAAAGRRSGSTLFAQPPPPPLLQRMSAAPKPLPVPPKARKPAPAFEVGSARLTYGTPAHTTTTSSLPSFGDRRHTAAREPPARAWHGNADNHHRLSANSTESFCIIDGAPRPSSDRHNTTRTRTLV</sequence>
<feature type="compositionally biased region" description="Polar residues" evidence="3">
    <location>
        <begin position="822"/>
        <end position="831"/>
    </location>
</feature>
<evidence type="ECO:0000256" key="1">
    <source>
        <dbReference type="ARBA" id="ARBA00004496"/>
    </source>
</evidence>
<dbReference type="InterPro" id="IPR035899">
    <property type="entry name" value="DBL_dom_sf"/>
</dbReference>
<feature type="region of interest" description="Disordered" evidence="3">
    <location>
        <begin position="342"/>
        <end position="373"/>
    </location>
</feature>
<dbReference type="OrthoDB" id="1716625at2759"/>
<feature type="compositionally biased region" description="Basic and acidic residues" evidence="3">
    <location>
        <begin position="834"/>
        <end position="845"/>
    </location>
</feature>
<evidence type="ECO:0000259" key="4">
    <source>
        <dbReference type="PROSITE" id="PS50010"/>
    </source>
</evidence>
<dbReference type="Pfam" id="PF00621">
    <property type="entry name" value="RhoGEF"/>
    <property type="match status" value="1"/>
</dbReference>
<dbReference type="InterPro" id="IPR000219">
    <property type="entry name" value="DH_dom"/>
</dbReference>
<keyword evidence="2" id="KW-0963">Cytoplasm</keyword>
<feature type="region of interest" description="Disordered" evidence="3">
    <location>
        <begin position="738"/>
        <end position="890"/>
    </location>
</feature>
<feature type="domain" description="DH" evidence="4">
    <location>
        <begin position="77"/>
        <end position="261"/>
    </location>
</feature>
<reference evidence="5" key="1">
    <citation type="submission" date="2022-07" db="EMBL/GenBank/DDBJ databases">
        <title>Phylogenomic reconstructions and comparative analyses of Kickxellomycotina fungi.</title>
        <authorList>
            <person name="Reynolds N.K."/>
            <person name="Stajich J.E."/>
            <person name="Barry K."/>
            <person name="Grigoriev I.V."/>
            <person name="Crous P."/>
            <person name="Smith M.E."/>
        </authorList>
    </citation>
    <scope>NUCLEOTIDE SEQUENCE</scope>
    <source>
        <strain evidence="5">NBRC 105414</strain>
    </source>
</reference>
<accession>A0A9W8HH15</accession>
<dbReference type="GO" id="GO:0005737">
    <property type="term" value="C:cytoplasm"/>
    <property type="evidence" value="ECO:0007669"/>
    <property type="project" value="UniProtKB-SubCell"/>
</dbReference>
<feature type="compositionally biased region" description="Low complexity" evidence="3">
    <location>
        <begin position="344"/>
        <end position="367"/>
    </location>
</feature>
<dbReference type="AlphaFoldDB" id="A0A9W8HH15"/>
<feature type="compositionally biased region" description="Pro residues" evidence="3">
    <location>
        <begin position="556"/>
        <end position="568"/>
    </location>
</feature>
<evidence type="ECO:0000313" key="6">
    <source>
        <dbReference type="Proteomes" id="UP001140217"/>
    </source>
</evidence>
<gene>
    <name evidence="5" type="ORF">H4R18_000231</name>
</gene>
<dbReference type="CDD" id="cd00160">
    <property type="entry name" value="RhoGEF"/>
    <property type="match status" value="1"/>
</dbReference>
<evidence type="ECO:0000256" key="2">
    <source>
        <dbReference type="ARBA" id="ARBA00022490"/>
    </source>
</evidence>
<evidence type="ECO:0000313" key="5">
    <source>
        <dbReference type="EMBL" id="KAJ2786016.1"/>
    </source>
</evidence>
<feature type="compositionally biased region" description="Basic residues" evidence="3">
    <location>
        <begin position="581"/>
        <end position="592"/>
    </location>
</feature>
<name>A0A9W8HH15_9FUNG</name>
<feature type="region of interest" description="Disordered" evidence="3">
    <location>
        <begin position="1"/>
        <end position="24"/>
    </location>
</feature>
<keyword evidence="6" id="KW-1185">Reference proteome</keyword>
<protein>
    <recommendedName>
        <fullName evidence="4">DH domain-containing protein</fullName>
    </recommendedName>
</protein>
<feature type="compositionally biased region" description="Low complexity" evidence="3">
    <location>
        <begin position="749"/>
        <end position="774"/>
    </location>
</feature>
<comment type="caution">
    <text evidence="5">The sequence shown here is derived from an EMBL/GenBank/DDBJ whole genome shotgun (WGS) entry which is preliminary data.</text>
</comment>
<feature type="compositionally biased region" description="Low complexity" evidence="3">
    <location>
        <begin position="569"/>
        <end position="580"/>
    </location>
</feature>
<dbReference type="GO" id="GO:0005085">
    <property type="term" value="F:guanyl-nucleotide exchange factor activity"/>
    <property type="evidence" value="ECO:0007669"/>
    <property type="project" value="InterPro"/>
</dbReference>
<feature type="region of interest" description="Disordered" evidence="3">
    <location>
        <begin position="299"/>
        <end position="321"/>
    </location>
</feature>
<dbReference type="SMART" id="SM00325">
    <property type="entry name" value="RhoGEF"/>
    <property type="match status" value="1"/>
</dbReference>
<dbReference type="PANTHER" id="PTHR46006">
    <property type="entry name" value="RHO GUANINE NUCLEOTIDE EXCHANGE FACTOR AT 64C, ISOFORM A"/>
    <property type="match status" value="1"/>
</dbReference>
<proteinExistence type="predicted"/>
<dbReference type="EMBL" id="JANBUL010000005">
    <property type="protein sequence ID" value="KAJ2786016.1"/>
    <property type="molecule type" value="Genomic_DNA"/>
</dbReference>
<feature type="region of interest" description="Disordered" evidence="3">
    <location>
        <begin position="527"/>
        <end position="612"/>
    </location>
</feature>
<dbReference type="PROSITE" id="PS50010">
    <property type="entry name" value="DH_2"/>
    <property type="match status" value="1"/>
</dbReference>
<organism evidence="5 6">
    <name type="scientific">Coemansia javaensis</name>
    <dbReference type="NCBI Taxonomy" id="2761396"/>
    <lineage>
        <taxon>Eukaryota</taxon>
        <taxon>Fungi</taxon>
        <taxon>Fungi incertae sedis</taxon>
        <taxon>Zoopagomycota</taxon>
        <taxon>Kickxellomycotina</taxon>
        <taxon>Kickxellomycetes</taxon>
        <taxon>Kickxellales</taxon>
        <taxon>Kickxellaceae</taxon>
        <taxon>Coemansia</taxon>
    </lineage>
</organism>
<dbReference type="Proteomes" id="UP001140217">
    <property type="component" value="Unassembled WGS sequence"/>
</dbReference>
<dbReference type="GO" id="GO:0035025">
    <property type="term" value="P:positive regulation of Rho protein signal transduction"/>
    <property type="evidence" value="ECO:0007669"/>
    <property type="project" value="TreeGrafter"/>
</dbReference>
<evidence type="ECO:0000256" key="3">
    <source>
        <dbReference type="SAM" id="MobiDB-lite"/>
    </source>
</evidence>
<comment type="subcellular location">
    <subcellularLocation>
        <location evidence="1">Cytoplasm</location>
    </subcellularLocation>
</comment>
<feature type="compositionally biased region" description="Low complexity" evidence="3">
    <location>
        <begin position="307"/>
        <end position="321"/>
    </location>
</feature>